<keyword evidence="3" id="KW-0862">Zinc</keyword>
<evidence type="ECO:0000256" key="2">
    <source>
        <dbReference type="ARBA" id="ARBA00022490"/>
    </source>
</evidence>
<evidence type="ECO:0000256" key="1">
    <source>
        <dbReference type="ARBA" id="ARBA00004496"/>
    </source>
</evidence>
<name>A0ABD0S1H3_CIRMR</name>
<proteinExistence type="predicted"/>
<comment type="caution">
    <text evidence="5">The sequence shown here is derived from an EMBL/GenBank/DDBJ whole genome shotgun (WGS) entry which is preliminary data.</text>
</comment>
<protein>
    <recommendedName>
        <fullName evidence="4">PDZ domain-containing protein</fullName>
    </recommendedName>
</protein>
<accession>A0ABD0S1H3</accession>
<keyword evidence="3" id="KW-0440">LIM domain</keyword>
<dbReference type="Pfam" id="PF00595">
    <property type="entry name" value="PDZ"/>
    <property type="match status" value="1"/>
</dbReference>
<comment type="subcellular location">
    <subcellularLocation>
        <location evidence="1">Cytoplasm</location>
    </subcellularLocation>
</comment>
<dbReference type="PROSITE" id="PS50106">
    <property type="entry name" value="PDZ"/>
    <property type="match status" value="1"/>
</dbReference>
<dbReference type="AlphaFoldDB" id="A0ABD0S1H3"/>
<keyword evidence="6" id="KW-1185">Reference proteome</keyword>
<feature type="non-terminal residue" evidence="5">
    <location>
        <position position="50"/>
    </location>
</feature>
<sequence>ISPGSKASRVNLSPGDIILAIDGVSAENMMHSEAQSLIKEATYQLALTVE</sequence>
<dbReference type="InterPro" id="IPR050604">
    <property type="entry name" value="PDZ-LIM_domain"/>
</dbReference>
<dbReference type="PANTHER" id="PTHR24214:SF7">
    <property type="entry name" value="PDZ AND LIM DOMAIN PROTEIN 3"/>
    <property type="match status" value="1"/>
</dbReference>
<dbReference type="EMBL" id="JAMKFB020000001">
    <property type="protein sequence ID" value="KAL0204624.1"/>
    <property type="molecule type" value="Genomic_DNA"/>
</dbReference>
<reference evidence="5 6" key="1">
    <citation type="submission" date="2024-05" db="EMBL/GenBank/DDBJ databases">
        <title>Genome sequencing and assembly of Indian major carp, Cirrhinus mrigala (Hamilton, 1822).</title>
        <authorList>
            <person name="Mohindra V."/>
            <person name="Chowdhury L.M."/>
            <person name="Lal K."/>
            <person name="Jena J.K."/>
        </authorList>
    </citation>
    <scope>NUCLEOTIDE SEQUENCE [LARGE SCALE GENOMIC DNA]</scope>
    <source>
        <strain evidence="5">CM1030</strain>
        <tissue evidence="5">Blood</tissue>
    </source>
</reference>
<feature type="domain" description="PDZ" evidence="4">
    <location>
        <begin position="1"/>
        <end position="50"/>
    </location>
</feature>
<evidence type="ECO:0000313" key="5">
    <source>
        <dbReference type="EMBL" id="KAL0204624.1"/>
    </source>
</evidence>
<evidence type="ECO:0000313" key="6">
    <source>
        <dbReference type="Proteomes" id="UP001529510"/>
    </source>
</evidence>
<dbReference type="InterPro" id="IPR001478">
    <property type="entry name" value="PDZ"/>
</dbReference>
<organism evidence="5 6">
    <name type="scientific">Cirrhinus mrigala</name>
    <name type="common">Mrigala</name>
    <dbReference type="NCBI Taxonomy" id="683832"/>
    <lineage>
        <taxon>Eukaryota</taxon>
        <taxon>Metazoa</taxon>
        <taxon>Chordata</taxon>
        <taxon>Craniata</taxon>
        <taxon>Vertebrata</taxon>
        <taxon>Euteleostomi</taxon>
        <taxon>Actinopterygii</taxon>
        <taxon>Neopterygii</taxon>
        <taxon>Teleostei</taxon>
        <taxon>Ostariophysi</taxon>
        <taxon>Cypriniformes</taxon>
        <taxon>Cyprinidae</taxon>
        <taxon>Labeoninae</taxon>
        <taxon>Labeonini</taxon>
        <taxon>Cirrhinus</taxon>
    </lineage>
</organism>
<keyword evidence="2" id="KW-0963">Cytoplasm</keyword>
<evidence type="ECO:0000256" key="3">
    <source>
        <dbReference type="ARBA" id="ARBA00023038"/>
    </source>
</evidence>
<gene>
    <name evidence="5" type="ORF">M9458_002642</name>
</gene>
<dbReference type="GO" id="GO:0005737">
    <property type="term" value="C:cytoplasm"/>
    <property type="evidence" value="ECO:0007669"/>
    <property type="project" value="UniProtKB-SubCell"/>
</dbReference>
<dbReference type="Gene3D" id="2.30.42.10">
    <property type="match status" value="1"/>
</dbReference>
<dbReference type="Proteomes" id="UP001529510">
    <property type="component" value="Unassembled WGS sequence"/>
</dbReference>
<feature type="non-terminal residue" evidence="5">
    <location>
        <position position="1"/>
    </location>
</feature>
<dbReference type="InterPro" id="IPR036034">
    <property type="entry name" value="PDZ_sf"/>
</dbReference>
<dbReference type="SUPFAM" id="SSF50156">
    <property type="entry name" value="PDZ domain-like"/>
    <property type="match status" value="1"/>
</dbReference>
<evidence type="ECO:0000259" key="4">
    <source>
        <dbReference type="PROSITE" id="PS50106"/>
    </source>
</evidence>
<keyword evidence="3" id="KW-0479">Metal-binding</keyword>
<dbReference type="PANTHER" id="PTHR24214">
    <property type="entry name" value="PDZ AND LIM DOMAIN PROTEIN ZASP"/>
    <property type="match status" value="1"/>
</dbReference>